<keyword evidence="2" id="KW-0646">Protease inhibitor</keyword>
<dbReference type="PANTHER" id="PTHR47247">
    <property type="entry name" value="KUNITZ-TYPE PROTEASE INHIBITOR 2"/>
    <property type="match status" value="1"/>
</dbReference>
<dbReference type="InParanoid" id="A0A674N671"/>
<keyword evidence="5" id="KW-1015">Disulfide bond</keyword>
<protein>
    <recommendedName>
        <fullName evidence="9">BPTI/Kunitz inhibitor domain-containing protein</fullName>
    </recommendedName>
</protein>
<evidence type="ECO:0000313" key="11">
    <source>
        <dbReference type="Proteomes" id="UP000005226"/>
    </source>
</evidence>
<feature type="domain" description="BPTI/Kunitz inhibitor" evidence="9">
    <location>
        <begin position="114"/>
        <end position="164"/>
    </location>
</feature>
<keyword evidence="7" id="KW-0812">Transmembrane</keyword>
<dbReference type="InterPro" id="IPR020901">
    <property type="entry name" value="Prtase_inh_Kunz-CS"/>
</dbReference>
<dbReference type="InterPro" id="IPR002223">
    <property type="entry name" value="Kunitz_BPTI"/>
</dbReference>
<dbReference type="InterPro" id="IPR013980">
    <property type="entry name" value="MANSC_dom"/>
</dbReference>
<dbReference type="GO" id="GO:0016020">
    <property type="term" value="C:membrane"/>
    <property type="evidence" value="ECO:0007669"/>
    <property type="project" value="UniProtKB-SubCell"/>
</dbReference>
<reference evidence="10 11" key="1">
    <citation type="journal article" date="2011" name="Genome Biol. Evol.">
        <title>Integration of the genetic map and genome assembly of fugu facilitates insights into distinct features of genome evolution in teleosts and mammals.</title>
        <authorList>
            <person name="Kai W."/>
            <person name="Kikuchi K."/>
            <person name="Tohari S."/>
            <person name="Chew A.K."/>
            <person name="Tay A."/>
            <person name="Fujiwara A."/>
            <person name="Hosoya S."/>
            <person name="Suetake H."/>
            <person name="Naruse K."/>
            <person name="Brenner S."/>
            <person name="Suzuki Y."/>
            <person name="Venkatesh B."/>
        </authorList>
    </citation>
    <scope>NUCLEOTIDE SEQUENCE [LARGE SCALE GENOMIC DNA]</scope>
</reference>
<evidence type="ECO:0000256" key="3">
    <source>
        <dbReference type="ARBA" id="ARBA00022900"/>
    </source>
</evidence>
<dbReference type="FunFam" id="4.10.410.10:FF:000004">
    <property type="entry name" value="Tissue factor pathway inhibitor"/>
    <property type="match status" value="1"/>
</dbReference>
<evidence type="ECO:0000256" key="2">
    <source>
        <dbReference type="ARBA" id="ARBA00022690"/>
    </source>
</evidence>
<reference evidence="10" key="3">
    <citation type="submission" date="2025-09" db="UniProtKB">
        <authorList>
            <consortium name="Ensembl"/>
        </authorList>
    </citation>
    <scope>IDENTIFICATION</scope>
</reference>
<evidence type="ECO:0000256" key="6">
    <source>
        <dbReference type="ARBA" id="ARBA00023180"/>
    </source>
</evidence>
<dbReference type="GeneTree" id="ENSGT00940000176181"/>
<evidence type="ECO:0000256" key="4">
    <source>
        <dbReference type="ARBA" id="ARBA00023136"/>
    </source>
</evidence>
<evidence type="ECO:0000259" key="9">
    <source>
        <dbReference type="PROSITE" id="PS50279"/>
    </source>
</evidence>
<dbReference type="SMART" id="SM00131">
    <property type="entry name" value="KU"/>
    <property type="match status" value="3"/>
</dbReference>
<dbReference type="InterPro" id="IPR036880">
    <property type="entry name" value="Kunitz_BPTI_sf"/>
</dbReference>
<dbReference type="Pfam" id="PF07502">
    <property type="entry name" value="MANEC"/>
    <property type="match status" value="1"/>
</dbReference>
<keyword evidence="4 7" id="KW-0472">Membrane</keyword>
<organism evidence="10 11">
    <name type="scientific">Takifugu rubripes</name>
    <name type="common">Japanese pufferfish</name>
    <name type="synonym">Fugu rubripes</name>
    <dbReference type="NCBI Taxonomy" id="31033"/>
    <lineage>
        <taxon>Eukaryota</taxon>
        <taxon>Metazoa</taxon>
        <taxon>Chordata</taxon>
        <taxon>Craniata</taxon>
        <taxon>Vertebrata</taxon>
        <taxon>Euteleostomi</taxon>
        <taxon>Actinopterygii</taxon>
        <taxon>Neopterygii</taxon>
        <taxon>Teleostei</taxon>
        <taxon>Neoteleostei</taxon>
        <taxon>Acanthomorphata</taxon>
        <taxon>Eupercaria</taxon>
        <taxon>Tetraodontiformes</taxon>
        <taxon>Tetradontoidea</taxon>
        <taxon>Tetraodontidae</taxon>
        <taxon>Takifugu</taxon>
    </lineage>
</organism>
<proteinExistence type="predicted"/>
<evidence type="ECO:0000256" key="1">
    <source>
        <dbReference type="ARBA" id="ARBA00004370"/>
    </source>
</evidence>
<reference evidence="10" key="2">
    <citation type="submission" date="2025-08" db="UniProtKB">
        <authorList>
            <consortium name="Ensembl"/>
        </authorList>
    </citation>
    <scope>IDENTIFICATION</scope>
</reference>
<keyword evidence="8" id="KW-0732">Signal</keyword>
<feature type="domain" description="BPTI/Kunitz inhibitor" evidence="9">
    <location>
        <begin position="267"/>
        <end position="317"/>
    </location>
</feature>
<dbReference type="CDD" id="cd00109">
    <property type="entry name" value="Kunitz-type"/>
    <property type="match status" value="1"/>
</dbReference>
<dbReference type="PROSITE" id="PS50279">
    <property type="entry name" value="BPTI_KUNITZ_2"/>
    <property type="match status" value="3"/>
</dbReference>
<name>A0A674N671_TAKRU</name>
<dbReference type="GO" id="GO:0004867">
    <property type="term" value="F:serine-type endopeptidase inhibitor activity"/>
    <property type="evidence" value="ECO:0007669"/>
    <property type="project" value="UniProtKB-KW"/>
</dbReference>
<dbReference type="Pfam" id="PF00014">
    <property type="entry name" value="Kunitz_BPTI"/>
    <property type="match status" value="3"/>
</dbReference>
<keyword evidence="3" id="KW-0722">Serine protease inhibitor</keyword>
<comment type="subcellular location">
    <subcellularLocation>
        <location evidence="1">Membrane</location>
    </subcellularLocation>
</comment>
<dbReference type="PROSITE" id="PS00280">
    <property type="entry name" value="BPTI_KUNITZ_1"/>
    <property type="match status" value="2"/>
</dbReference>
<dbReference type="SUPFAM" id="SSF57362">
    <property type="entry name" value="BPTI-like"/>
    <property type="match status" value="3"/>
</dbReference>
<evidence type="ECO:0000256" key="5">
    <source>
        <dbReference type="ARBA" id="ARBA00023157"/>
    </source>
</evidence>
<dbReference type="Ensembl" id="ENSTRUT00000070477.1">
    <property type="protein sequence ID" value="ENSTRUP00000068734.1"/>
    <property type="gene ID" value="ENSTRUG00000028317.1"/>
</dbReference>
<evidence type="ECO:0000256" key="7">
    <source>
        <dbReference type="SAM" id="Phobius"/>
    </source>
</evidence>
<feature type="domain" description="BPTI/Kunitz inhibitor" evidence="9">
    <location>
        <begin position="194"/>
        <end position="248"/>
    </location>
</feature>
<feature type="transmembrane region" description="Helical" evidence="7">
    <location>
        <begin position="324"/>
        <end position="346"/>
    </location>
</feature>
<dbReference type="AlphaFoldDB" id="A0A674N671"/>
<keyword evidence="7" id="KW-1133">Transmembrane helix</keyword>
<dbReference type="FunFam" id="4.10.410.10:FF:000020">
    <property type="entry name" value="Collagen, type VI, alpha 3"/>
    <property type="match status" value="1"/>
</dbReference>
<feature type="chain" id="PRO_5025578217" description="BPTI/Kunitz inhibitor domain-containing protein" evidence="8">
    <location>
        <begin position="18"/>
        <end position="359"/>
    </location>
</feature>
<feature type="signal peptide" evidence="8">
    <location>
        <begin position="1"/>
        <end position="17"/>
    </location>
</feature>
<accession>A0A674N671</accession>
<keyword evidence="6" id="KW-0325">Glycoprotein</keyword>
<evidence type="ECO:0000256" key="8">
    <source>
        <dbReference type="SAM" id="SignalP"/>
    </source>
</evidence>
<dbReference type="PANTHER" id="PTHR47247:SF1">
    <property type="entry name" value="KUNITZ-TYPE PROTEASE INHIBITOR 2"/>
    <property type="match status" value="1"/>
</dbReference>
<sequence>MNLFWFLLGAGLGLVLGCEWDSSEDQSLDLTYSPHLGDPLNVTDAEECKTACCLLEGCDVAMVGGPQDGPLTCYLVTCRILGSDQCRLLNKSQSRSQVHRKRQEPGIVSALVRCRLPMKVGSCRAAFPKFYYDVTNQSCRDFIYGGCEANANNFDSKEECETACKGVTGNAHTTHWNVFPYIFRLTVTSILPPCTAEEFAEPDVGPCRAMFRHWYYDSKVGSCKGFTYGGCRGNKNNYVTEQSCMGTCTGEQHTCAIRVADDSEEHCLLMPDAGPCRAAFPMFFYDPSTDTCQSFIYGGCHGNGNRYSSKEDCMSRCSFDGKCLFLFITLTAISALLLAALIIFTLKRRAFVHVPSSMR</sequence>
<dbReference type="FunFam" id="4.10.410.10:FF:000006">
    <property type="entry name" value="Serine peptidase inhibitor, Kunitz type 1"/>
    <property type="match status" value="1"/>
</dbReference>
<dbReference type="Gene3D" id="4.10.410.10">
    <property type="entry name" value="Pancreatic trypsin inhibitor Kunitz domain"/>
    <property type="match status" value="3"/>
</dbReference>
<keyword evidence="11" id="KW-1185">Reference proteome</keyword>
<evidence type="ECO:0000313" key="10">
    <source>
        <dbReference type="Ensembl" id="ENSTRUP00000068734.1"/>
    </source>
</evidence>
<dbReference type="PRINTS" id="PR00759">
    <property type="entry name" value="BASICPTASE"/>
</dbReference>
<dbReference type="Proteomes" id="UP000005226">
    <property type="component" value="Chromosome 11"/>
</dbReference>